<dbReference type="InterPro" id="IPR000719">
    <property type="entry name" value="Prot_kinase_dom"/>
</dbReference>
<dbReference type="GO" id="GO:0004674">
    <property type="term" value="F:protein serine/threonine kinase activity"/>
    <property type="evidence" value="ECO:0007669"/>
    <property type="project" value="TreeGrafter"/>
</dbReference>
<dbReference type="PROSITE" id="PS50011">
    <property type="entry name" value="PROTEIN_KINASE_DOM"/>
    <property type="match status" value="1"/>
</dbReference>
<keyword evidence="3" id="KW-0808">Transferase</keyword>
<evidence type="ECO:0000256" key="1">
    <source>
        <dbReference type="SAM" id="MobiDB-lite"/>
    </source>
</evidence>
<dbReference type="SMART" id="SM00220">
    <property type="entry name" value="S_TKc"/>
    <property type="match status" value="1"/>
</dbReference>
<keyword evidence="4" id="KW-1185">Reference proteome</keyword>
<name>A0A1Q9F2S9_SYMMI</name>
<dbReference type="GO" id="GO:0005524">
    <property type="term" value="F:ATP binding"/>
    <property type="evidence" value="ECO:0007669"/>
    <property type="project" value="InterPro"/>
</dbReference>
<evidence type="ECO:0000313" key="4">
    <source>
        <dbReference type="Proteomes" id="UP000186817"/>
    </source>
</evidence>
<dbReference type="Proteomes" id="UP000186817">
    <property type="component" value="Unassembled WGS sequence"/>
</dbReference>
<dbReference type="GO" id="GO:0005634">
    <property type="term" value="C:nucleus"/>
    <property type="evidence" value="ECO:0007669"/>
    <property type="project" value="TreeGrafter"/>
</dbReference>
<keyword evidence="3" id="KW-0418">Kinase</keyword>
<evidence type="ECO:0000313" key="3">
    <source>
        <dbReference type="EMBL" id="OLQ13922.1"/>
    </source>
</evidence>
<proteinExistence type="predicted"/>
<dbReference type="InterPro" id="IPR011009">
    <property type="entry name" value="Kinase-like_dom_sf"/>
</dbReference>
<feature type="domain" description="Protein kinase" evidence="2">
    <location>
        <begin position="533"/>
        <end position="855"/>
    </location>
</feature>
<dbReference type="SUPFAM" id="SSF56112">
    <property type="entry name" value="Protein kinase-like (PK-like)"/>
    <property type="match status" value="1"/>
</dbReference>
<dbReference type="GO" id="GO:0044773">
    <property type="term" value="P:mitotic DNA damage checkpoint signaling"/>
    <property type="evidence" value="ECO:0007669"/>
    <property type="project" value="TreeGrafter"/>
</dbReference>
<accession>A0A1Q9F2S9</accession>
<feature type="region of interest" description="Disordered" evidence="1">
    <location>
        <begin position="588"/>
        <end position="614"/>
    </location>
</feature>
<reference evidence="3 4" key="1">
    <citation type="submission" date="2016-02" db="EMBL/GenBank/DDBJ databases">
        <title>Genome analysis of coral dinoflagellate symbionts highlights evolutionary adaptations to a symbiotic lifestyle.</title>
        <authorList>
            <person name="Aranda M."/>
            <person name="Li Y."/>
            <person name="Liew Y.J."/>
            <person name="Baumgarten S."/>
            <person name="Simakov O."/>
            <person name="Wilson M."/>
            <person name="Piel J."/>
            <person name="Ashoor H."/>
            <person name="Bougouffa S."/>
            <person name="Bajic V.B."/>
            <person name="Ryu T."/>
            <person name="Ravasi T."/>
            <person name="Bayer T."/>
            <person name="Micklem G."/>
            <person name="Kim H."/>
            <person name="Bhak J."/>
            <person name="Lajeunesse T.C."/>
            <person name="Voolstra C.R."/>
        </authorList>
    </citation>
    <scope>NUCLEOTIDE SEQUENCE [LARGE SCALE GENOMIC DNA]</scope>
    <source>
        <strain evidence="3 4">CCMP2467</strain>
    </source>
</reference>
<feature type="compositionally biased region" description="Basic and acidic residues" evidence="1">
    <location>
        <begin position="588"/>
        <end position="598"/>
    </location>
</feature>
<sequence>MFSATRASIENTWLPVKINTLRQRLAQQLLAHFAFEWLLQLKDCPPEDGLTSDFSPERRYVQFQFAVRRLADPWSLHSAFLRHAEAAESDHFEELSGLEQKRHGIILTGLARRYVALQWPSLILTTMRSGLDNIKEIIGTLDRSEVPGVLAVHFRHLVATVQRFWEFSILYQHFPWKWELVLDSSPDVRARTLKEAESEWKFLVGMEQRLEDASAAFPLKDVPHVRWHVYREIMTLCEENKFCATNEVISLISSWQADPCSSLGCEDSFRVLRQAERKHSGGEVSAVQLQASSIKALEQRYGDQFEHVTVEPSCVHSVPLKTVVKPAIFTAKRDTASETGLATFGQMVKETIPSAHHFTRRCLNLWTAVKDRNGDLSNSWVPELIRPGQVLLLRQELVLVIDAPYFLVRVWPLKKETIHFSGETFDGATICTDRPCMKDVYPVNAYDLELLPFEPFFLDVGDRGKFVLKLQEPRPLVNYALENYASRLSAHCLRSLCTASGCPVAGNSSMKSSATRLLDHLKYPKEQADRILETFKQRAGKKNDGDLADESERMMDDAFGDDDGEVGVDTMCEAKLLNKLLHKMEMTEAKAATDEQKSPQEPLKPAAPWNDQDRGLQDKEEVGDENVPPGCRIDLKTALSTLDGRADRTFAAAKAEVLAFLWEWQDAKDGPANHVANMWSFVPQSPFNAGRTFAGRTDDSRMEKSASHQKDIKEPNIMLRHDDFKNPEVVLIDFGLAQSICSKVTGISGTPGYIPPETWKRYRWQPQGDIFSLGVVFFQLLAARVPRPGPDAVAGIFQVQAKNVQEVGQQTITNQPPWQLFPTRMHLLTELVSSMLRKKPEERPRAMQALQHKWFFSSSDDEIPKDVLGALISGSAKAFFSSELRNELLECCNLDQLRRLSASLNEEAARRIFTRRVHVTAFRALLTDSGVRPENVEVALLRSTLAMGQQQNCCCGREDACGGRCPQLSGPEPPLSDEGFRQVLDARNPCLLRAFLRRLVQQGGGAVGNQYLLAMFASKCSPDESFGQLLQELEDASWAGHPHWPGLQEKVGMAVAGGA</sequence>
<dbReference type="Gene3D" id="1.10.510.10">
    <property type="entry name" value="Transferase(Phosphotransferase) domain 1"/>
    <property type="match status" value="1"/>
</dbReference>
<dbReference type="PANTHER" id="PTHR44167:SF18">
    <property type="entry name" value="PROTEIN KINASE DOMAIN-CONTAINING PROTEIN"/>
    <property type="match status" value="1"/>
</dbReference>
<organism evidence="3 4">
    <name type="scientific">Symbiodinium microadriaticum</name>
    <name type="common">Dinoflagellate</name>
    <name type="synonym">Zooxanthella microadriatica</name>
    <dbReference type="NCBI Taxonomy" id="2951"/>
    <lineage>
        <taxon>Eukaryota</taxon>
        <taxon>Sar</taxon>
        <taxon>Alveolata</taxon>
        <taxon>Dinophyceae</taxon>
        <taxon>Suessiales</taxon>
        <taxon>Symbiodiniaceae</taxon>
        <taxon>Symbiodinium</taxon>
    </lineage>
</organism>
<evidence type="ECO:0000259" key="2">
    <source>
        <dbReference type="PROSITE" id="PS50011"/>
    </source>
</evidence>
<dbReference type="Pfam" id="PF00069">
    <property type="entry name" value="Pkinase"/>
    <property type="match status" value="1"/>
</dbReference>
<dbReference type="AlphaFoldDB" id="A0A1Q9F2S9"/>
<protein>
    <submittedName>
        <fullName evidence="3">Calcium/calmodulin-dependent protein kinase type 1B</fullName>
    </submittedName>
</protein>
<dbReference type="GO" id="GO:0005737">
    <property type="term" value="C:cytoplasm"/>
    <property type="evidence" value="ECO:0007669"/>
    <property type="project" value="TreeGrafter"/>
</dbReference>
<dbReference type="PANTHER" id="PTHR44167">
    <property type="entry name" value="OVARIAN-SPECIFIC SERINE/THREONINE-PROTEIN KINASE LOK-RELATED"/>
    <property type="match status" value="1"/>
</dbReference>
<dbReference type="EMBL" id="LSRX01000021">
    <property type="protein sequence ID" value="OLQ13922.1"/>
    <property type="molecule type" value="Genomic_DNA"/>
</dbReference>
<dbReference type="OrthoDB" id="410448at2759"/>
<comment type="caution">
    <text evidence="3">The sequence shown here is derived from an EMBL/GenBank/DDBJ whole genome shotgun (WGS) entry which is preliminary data.</text>
</comment>
<gene>
    <name evidence="3" type="primary">Pnck</name>
    <name evidence="3" type="ORF">AK812_SmicGene1955</name>
</gene>